<dbReference type="InterPro" id="IPR012677">
    <property type="entry name" value="Nucleotide-bd_a/b_plait_sf"/>
</dbReference>
<dbReference type="PaxDb" id="2850-Phatr51303"/>
<dbReference type="CDD" id="cd00590">
    <property type="entry name" value="RRM_SF"/>
    <property type="match status" value="1"/>
</dbReference>
<protein>
    <recommendedName>
        <fullName evidence="3">RRM domain-containing protein</fullName>
    </recommendedName>
</protein>
<feature type="domain" description="RRM" evidence="3">
    <location>
        <begin position="19"/>
        <end position="96"/>
    </location>
</feature>
<sequence length="222" mass="24863">MRLFLTQYTFSRICSFFNRRVYVGNLSWSVAWQSLKDHMRQAGEVVHAEVIMEYNGRSKGCGIVEYATDEEAQEAIKTLTDTELNGRMIFVREDRETPNQGASYQGESRGWIGSWRGRGRGGRGISSYGGGRGIGRLNVDAETQLFVGNLAQSTTWRELKDHFRQCGDIQRAEVKNGPAGQSKGFGTVQFLKKSDAKDAITQLNGSELQGNVIEVRLDQKAR</sequence>
<dbReference type="GO" id="GO:1990904">
    <property type="term" value="C:ribonucleoprotein complex"/>
    <property type="evidence" value="ECO:0007669"/>
    <property type="project" value="TreeGrafter"/>
</dbReference>
<dbReference type="STRING" id="556484.B7GER2"/>
<dbReference type="RefSeq" id="XP_002185593.1">
    <property type="nucleotide sequence ID" value="XM_002185557.1"/>
</dbReference>
<dbReference type="Proteomes" id="UP000000759">
    <property type="component" value="Chromosome 33"/>
</dbReference>
<evidence type="ECO:0000256" key="1">
    <source>
        <dbReference type="ARBA" id="ARBA00022884"/>
    </source>
</evidence>
<dbReference type="AlphaFoldDB" id="B7GER2"/>
<dbReference type="Gene3D" id="3.30.70.330">
    <property type="match status" value="2"/>
</dbReference>
<keyword evidence="1 2" id="KW-0694">RNA-binding</keyword>
<dbReference type="GO" id="GO:0003729">
    <property type="term" value="F:mRNA binding"/>
    <property type="evidence" value="ECO:0007669"/>
    <property type="project" value="TreeGrafter"/>
</dbReference>
<dbReference type="KEGG" id="pti:PHATRDRAFT_51303"/>
<accession>B7GER2</accession>
<evidence type="ECO:0000256" key="2">
    <source>
        <dbReference type="PROSITE-ProRule" id="PRU00176"/>
    </source>
</evidence>
<dbReference type="eggNOG" id="KOG0118">
    <property type="taxonomic scope" value="Eukaryota"/>
</dbReference>
<dbReference type="GeneID" id="7199460"/>
<feature type="domain" description="RRM" evidence="3">
    <location>
        <begin position="143"/>
        <end position="220"/>
    </location>
</feature>
<evidence type="ECO:0000259" key="3">
    <source>
        <dbReference type="PROSITE" id="PS50102"/>
    </source>
</evidence>
<dbReference type="PROSITE" id="PS50102">
    <property type="entry name" value="RRM"/>
    <property type="match status" value="2"/>
</dbReference>
<gene>
    <name evidence="4" type="ORF">PHATRDRAFT_51303</name>
</gene>
<evidence type="ECO:0000313" key="4">
    <source>
        <dbReference type="EMBL" id="EEC42891.1"/>
    </source>
</evidence>
<dbReference type="OrthoDB" id="272703at2759"/>
<dbReference type="SUPFAM" id="SSF54928">
    <property type="entry name" value="RNA-binding domain, RBD"/>
    <property type="match status" value="2"/>
</dbReference>
<dbReference type="GO" id="GO:0005634">
    <property type="term" value="C:nucleus"/>
    <property type="evidence" value="ECO:0007669"/>
    <property type="project" value="TreeGrafter"/>
</dbReference>
<name>B7GER2_PHATC</name>
<reference evidence="4 5" key="1">
    <citation type="journal article" date="2008" name="Nature">
        <title>The Phaeodactylum genome reveals the evolutionary history of diatom genomes.</title>
        <authorList>
            <person name="Bowler C."/>
            <person name="Allen A.E."/>
            <person name="Badger J.H."/>
            <person name="Grimwood J."/>
            <person name="Jabbari K."/>
            <person name="Kuo A."/>
            <person name="Maheswari U."/>
            <person name="Martens C."/>
            <person name="Maumus F."/>
            <person name="Otillar R.P."/>
            <person name="Rayko E."/>
            <person name="Salamov A."/>
            <person name="Vandepoele K."/>
            <person name="Beszteri B."/>
            <person name="Gruber A."/>
            <person name="Heijde M."/>
            <person name="Katinka M."/>
            <person name="Mock T."/>
            <person name="Valentin K."/>
            <person name="Verret F."/>
            <person name="Berges J.A."/>
            <person name="Brownlee C."/>
            <person name="Cadoret J.P."/>
            <person name="Chiovitti A."/>
            <person name="Choi C.J."/>
            <person name="Coesel S."/>
            <person name="De Martino A."/>
            <person name="Detter J.C."/>
            <person name="Durkin C."/>
            <person name="Falciatore A."/>
            <person name="Fournet J."/>
            <person name="Haruta M."/>
            <person name="Huysman M.J."/>
            <person name="Jenkins B.D."/>
            <person name="Jiroutova K."/>
            <person name="Jorgensen R.E."/>
            <person name="Joubert Y."/>
            <person name="Kaplan A."/>
            <person name="Kroger N."/>
            <person name="Kroth P.G."/>
            <person name="La Roche J."/>
            <person name="Lindquist E."/>
            <person name="Lommer M."/>
            <person name="Martin-Jezequel V."/>
            <person name="Lopez P.J."/>
            <person name="Lucas S."/>
            <person name="Mangogna M."/>
            <person name="McGinnis K."/>
            <person name="Medlin L.K."/>
            <person name="Montsant A."/>
            <person name="Oudot-Le Secq M.P."/>
            <person name="Napoli C."/>
            <person name="Obornik M."/>
            <person name="Parker M.S."/>
            <person name="Petit J.L."/>
            <person name="Porcel B.M."/>
            <person name="Poulsen N."/>
            <person name="Robison M."/>
            <person name="Rychlewski L."/>
            <person name="Rynearson T.A."/>
            <person name="Schmutz J."/>
            <person name="Shapiro H."/>
            <person name="Siaut M."/>
            <person name="Stanley M."/>
            <person name="Sussman M.R."/>
            <person name="Taylor A.R."/>
            <person name="Vardi A."/>
            <person name="von Dassow P."/>
            <person name="Vyverman W."/>
            <person name="Willis A."/>
            <person name="Wyrwicz L.S."/>
            <person name="Rokhsar D.S."/>
            <person name="Weissenbach J."/>
            <person name="Armbrust E.V."/>
            <person name="Green B.R."/>
            <person name="Van de Peer Y."/>
            <person name="Grigoriev I.V."/>
        </authorList>
    </citation>
    <scope>NUCLEOTIDE SEQUENCE [LARGE SCALE GENOMIC DNA]</scope>
    <source>
        <strain evidence="4 5">CCAP 1055/1</strain>
    </source>
</reference>
<dbReference type="PANTHER" id="PTHR23003">
    <property type="entry name" value="RNA RECOGNITION MOTIF RRM DOMAIN CONTAINING PROTEIN"/>
    <property type="match status" value="1"/>
</dbReference>
<dbReference type="Pfam" id="PF00076">
    <property type="entry name" value="RRM_1"/>
    <property type="match status" value="2"/>
</dbReference>
<dbReference type="GO" id="GO:0005737">
    <property type="term" value="C:cytoplasm"/>
    <property type="evidence" value="ECO:0007669"/>
    <property type="project" value="TreeGrafter"/>
</dbReference>
<dbReference type="FunFam" id="3.30.70.330:FF:000232">
    <property type="entry name" value="RNA-binding domain-containing protein"/>
    <property type="match status" value="1"/>
</dbReference>
<keyword evidence="5" id="KW-1185">Reference proteome</keyword>
<dbReference type="InParanoid" id="B7GER2"/>
<dbReference type="InterPro" id="IPR035979">
    <property type="entry name" value="RBD_domain_sf"/>
</dbReference>
<dbReference type="PANTHER" id="PTHR23003:SF3">
    <property type="entry name" value="FI21236P1-RELATED"/>
    <property type="match status" value="1"/>
</dbReference>
<dbReference type="SMART" id="SM00360">
    <property type="entry name" value="RRM"/>
    <property type="match status" value="2"/>
</dbReference>
<dbReference type="EMBL" id="CM000635">
    <property type="protein sequence ID" value="EEC42891.1"/>
    <property type="molecule type" value="Genomic_DNA"/>
</dbReference>
<evidence type="ECO:0000313" key="5">
    <source>
        <dbReference type="Proteomes" id="UP000000759"/>
    </source>
</evidence>
<dbReference type="InterPro" id="IPR050374">
    <property type="entry name" value="RRT5_SRSF_SR"/>
</dbReference>
<proteinExistence type="predicted"/>
<dbReference type="InterPro" id="IPR000504">
    <property type="entry name" value="RRM_dom"/>
</dbReference>
<organism evidence="4 5">
    <name type="scientific">Phaeodactylum tricornutum (strain CCAP 1055/1)</name>
    <dbReference type="NCBI Taxonomy" id="556484"/>
    <lineage>
        <taxon>Eukaryota</taxon>
        <taxon>Sar</taxon>
        <taxon>Stramenopiles</taxon>
        <taxon>Ochrophyta</taxon>
        <taxon>Bacillariophyta</taxon>
        <taxon>Bacillariophyceae</taxon>
        <taxon>Bacillariophycidae</taxon>
        <taxon>Naviculales</taxon>
        <taxon>Phaeodactylaceae</taxon>
        <taxon>Phaeodactylum</taxon>
    </lineage>
</organism>
<reference evidence="5" key="2">
    <citation type="submission" date="2008-08" db="EMBL/GenBank/DDBJ databases">
        <authorList>
            <consortium name="Diatom Consortium"/>
            <person name="Grigoriev I."/>
            <person name="Grimwood J."/>
            <person name="Kuo A."/>
            <person name="Otillar R.P."/>
            <person name="Salamov A."/>
            <person name="Detter J.C."/>
            <person name="Lindquist E."/>
            <person name="Shapiro H."/>
            <person name="Lucas S."/>
            <person name="Glavina del Rio T."/>
            <person name="Pitluck S."/>
            <person name="Rokhsar D."/>
            <person name="Bowler C."/>
        </authorList>
    </citation>
    <scope>GENOME REANNOTATION</scope>
    <source>
        <strain evidence="5">CCAP 1055/1</strain>
    </source>
</reference>